<dbReference type="GO" id="GO:0003677">
    <property type="term" value="F:DNA binding"/>
    <property type="evidence" value="ECO:0007669"/>
    <property type="project" value="UniProtKB-KW"/>
</dbReference>
<dbReference type="Gene3D" id="1.10.720.40">
    <property type="match status" value="2"/>
</dbReference>
<feature type="region of interest" description="Disordered" evidence="6">
    <location>
        <begin position="129"/>
        <end position="240"/>
    </location>
</feature>
<keyword evidence="7" id="KW-0812">Transmembrane</keyword>
<dbReference type="SMART" id="SM00540">
    <property type="entry name" value="LEM"/>
    <property type="match status" value="1"/>
</dbReference>
<dbReference type="OrthoDB" id="10072362at2759"/>
<evidence type="ECO:0008006" key="12">
    <source>
        <dbReference type="Google" id="ProtNLM"/>
    </source>
</evidence>
<dbReference type="PROSITE" id="PS50955">
    <property type="entry name" value="LEM_LIKE"/>
    <property type="match status" value="1"/>
</dbReference>
<feature type="domain" description="LEM" evidence="8">
    <location>
        <begin position="92"/>
        <end position="136"/>
    </location>
</feature>
<dbReference type="InterPro" id="IPR051656">
    <property type="entry name" value="LEM_domain"/>
</dbReference>
<dbReference type="GO" id="GO:0005635">
    <property type="term" value="C:nuclear envelope"/>
    <property type="evidence" value="ECO:0007669"/>
    <property type="project" value="UniProtKB-ARBA"/>
</dbReference>
<dbReference type="InterPro" id="IPR011015">
    <property type="entry name" value="LEM/LEM-like_dom_sf"/>
</dbReference>
<evidence type="ECO:0000256" key="4">
    <source>
        <dbReference type="ARBA" id="ARBA00022990"/>
    </source>
</evidence>
<dbReference type="FunFam" id="1.10.720.40:FF:000001">
    <property type="entry name" value="LEM domain containing 2, isoform CRA_a"/>
    <property type="match status" value="2"/>
</dbReference>
<dbReference type="PROSITE" id="PS50954">
    <property type="entry name" value="LEM"/>
    <property type="match status" value="1"/>
</dbReference>
<keyword evidence="4" id="KW-0007">Acetylation</keyword>
<dbReference type="Pfam" id="PF08198">
    <property type="entry name" value="Thymopoietin"/>
    <property type="match status" value="1"/>
</dbReference>
<keyword evidence="3" id="KW-0597">Phosphoprotein</keyword>
<dbReference type="AlphaFoldDB" id="A0A9Q1J7S4"/>
<dbReference type="CDD" id="cd12935">
    <property type="entry name" value="LEM_like"/>
    <property type="match status" value="1"/>
</dbReference>
<dbReference type="EMBL" id="JAINUF010000002">
    <property type="protein sequence ID" value="KAJ8373561.1"/>
    <property type="molecule type" value="Genomic_DNA"/>
</dbReference>
<comment type="caution">
    <text evidence="10">The sequence shown here is derived from an EMBL/GenBank/DDBJ whole genome shotgun (WGS) entry which is preliminary data.</text>
</comment>
<evidence type="ECO:0000256" key="7">
    <source>
        <dbReference type="SAM" id="Phobius"/>
    </source>
</evidence>
<keyword evidence="11" id="KW-1185">Reference proteome</keyword>
<feature type="domain" description="LEM-like" evidence="9">
    <location>
        <begin position="5"/>
        <end position="48"/>
    </location>
</feature>
<dbReference type="InterPro" id="IPR013146">
    <property type="entry name" value="LEM-like_dom"/>
</dbReference>
<dbReference type="PANTHER" id="PTHR12019:SF21">
    <property type="entry name" value="THYMOPOIETIN A"/>
    <property type="match status" value="1"/>
</dbReference>
<dbReference type="PANTHER" id="PTHR12019">
    <property type="entry name" value="LAMINA-ASSOCIATED POLYPEPTIDE THYMOPOIETIN"/>
    <property type="match status" value="1"/>
</dbReference>
<keyword evidence="2" id="KW-0488">Methylation</keyword>
<dbReference type="SUPFAM" id="SSF63451">
    <property type="entry name" value="LEM domain"/>
    <property type="match status" value="2"/>
</dbReference>
<name>A0A9Q1J7S4_SYNKA</name>
<dbReference type="Pfam" id="PF03020">
    <property type="entry name" value="LEM"/>
    <property type="match status" value="1"/>
</dbReference>
<feature type="compositionally biased region" description="Polar residues" evidence="6">
    <location>
        <begin position="147"/>
        <end position="163"/>
    </location>
</feature>
<protein>
    <recommendedName>
        <fullName evidence="12">Thymopoietin</fullName>
    </recommendedName>
</protein>
<accession>A0A9Q1J7S4</accession>
<evidence type="ECO:0000256" key="1">
    <source>
        <dbReference type="ARBA" id="ARBA00007744"/>
    </source>
</evidence>
<evidence type="ECO:0000256" key="6">
    <source>
        <dbReference type="SAM" id="MobiDB-lite"/>
    </source>
</evidence>
<dbReference type="Proteomes" id="UP001152622">
    <property type="component" value="Chromosome 2"/>
</dbReference>
<dbReference type="InterPro" id="IPR003887">
    <property type="entry name" value="LEM_dom"/>
</dbReference>
<feature type="region of interest" description="Disordered" evidence="6">
    <location>
        <begin position="52"/>
        <end position="101"/>
    </location>
</feature>
<organism evidence="10 11">
    <name type="scientific">Synaphobranchus kaupii</name>
    <name type="common">Kaup's arrowtooth eel</name>
    <dbReference type="NCBI Taxonomy" id="118154"/>
    <lineage>
        <taxon>Eukaryota</taxon>
        <taxon>Metazoa</taxon>
        <taxon>Chordata</taxon>
        <taxon>Craniata</taxon>
        <taxon>Vertebrata</taxon>
        <taxon>Euteleostomi</taxon>
        <taxon>Actinopterygii</taxon>
        <taxon>Neopterygii</taxon>
        <taxon>Teleostei</taxon>
        <taxon>Anguilliformes</taxon>
        <taxon>Synaphobranchidae</taxon>
        <taxon>Synaphobranchus</taxon>
    </lineage>
</organism>
<comment type="similarity">
    <text evidence="1">Belongs to the LEM family.</text>
</comment>
<evidence type="ECO:0000256" key="5">
    <source>
        <dbReference type="ARBA" id="ARBA00023125"/>
    </source>
</evidence>
<feature type="transmembrane region" description="Helical" evidence="7">
    <location>
        <begin position="333"/>
        <end position="354"/>
    </location>
</feature>
<evidence type="ECO:0000313" key="10">
    <source>
        <dbReference type="EMBL" id="KAJ8373561.1"/>
    </source>
</evidence>
<evidence type="ECO:0000313" key="11">
    <source>
        <dbReference type="Proteomes" id="UP001152622"/>
    </source>
</evidence>
<dbReference type="CDD" id="cd12940">
    <property type="entry name" value="LEM_LAP2_LEMD1"/>
    <property type="match status" value="1"/>
</dbReference>
<gene>
    <name evidence="10" type="ORF">SKAU_G00041410</name>
</gene>
<evidence type="ECO:0000256" key="2">
    <source>
        <dbReference type="ARBA" id="ARBA00022481"/>
    </source>
</evidence>
<keyword evidence="7" id="KW-1133">Transmembrane helix</keyword>
<keyword evidence="7" id="KW-0472">Membrane</keyword>
<feature type="compositionally biased region" description="Polar residues" evidence="6">
    <location>
        <begin position="203"/>
        <end position="216"/>
    </location>
</feature>
<evidence type="ECO:0000259" key="8">
    <source>
        <dbReference type="PROSITE" id="PS50954"/>
    </source>
</evidence>
<evidence type="ECO:0000256" key="3">
    <source>
        <dbReference type="ARBA" id="ARBA00022553"/>
    </source>
</evidence>
<proteinExistence type="inferred from homology"/>
<evidence type="ECO:0000259" key="9">
    <source>
        <dbReference type="PROSITE" id="PS50955"/>
    </source>
</evidence>
<dbReference type="SMART" id="SM01261">
    <property type="entry name" value="Thymopoietin"/>
    <property type="match status" value="1"/>
</dbReference>
<feature type="compositionally biased region" description="Basic and acidic residues" evidence="6">
    <location>
        <begin position="219"/>
        <end position="232"/>
    </location>
</feature>
<reference evidence="10" key="1">
    <citation type="journal article" date="2023" name="Science">
        <title>Genome structures resolve the early diversification of teleost fishes.</title>
        <authorList>
            <person name="Parey E."/>
            <person name="Louis A."/>
            <person name="Montfort J."/>
            <person name="Bouchez O."/>
            <person name="Roques C."/>
            <person name="Iampietro C."/>
            <person name="Lluch J."/>
            <person name="Castinel A."/>
            <person name="Donnadieu C."/>
            <person name="Desvignes T."/>
            <person name="Floi Bucao C."/>
            <person name="Jouanno E."/>
            <person name="Wen M."/>
            <person name="Mejri S."/>
            <person name="Dirks R."/>
            <person name="Jansen H."/>
            <person name="Henkel C."/>
            <person name="Chen W.J."/>
            <person name="Zahm M."/>
            <person name="Cabau C."/>
            <person name="Klopp C."/>
            <person name="Thompson A.W."/>
            <person name="Robinson-Rechavi M."/>
            <person name="Braasch I."/>
            <person name="Lecointre G."/>
            <person name="Bobe J."/>
            <person name="Postlethwait J.H."/>
            <person name="Berthelot C."/>
            <person name="Roest Crollius H."/>
            <person name="Guiguen Y."/>
        </authorList>
    </citation>
    <scope>NUCLEOTIDE SEQUENCE</scope>
    <source>
        <strain evidence="10">WJC10195</strain>
    </source>
</reference>
<sequence length="378" mass="41028">MSEFLGDPSVLTKEKLKSELLAHNVALPSGDQRKDVYVQLYLKTLTVQKERSQVMESGTFSSDEDLPPPAVTDSSRSGRKATRKTDKPQLDDVSAADLPDQSLKEHLETYGVSAGPVVASTRKLYERKLQKLLEQGPPTAPPEGTTKGATKVNSRQNGNTDSDQYSDREEEDGEGLGQQPETVAEAESLPVVSRPGGSRGKTAVQSKTSKAPVQSKTGHRQDHSRVEERLTEGDETPSMNGENILKELLSNEASSPTGISATCRRPIRGAAGRPLKESDFWLHESLLQRSKLMEHSGFYSESCTLLPGAGQLSYTSATAPSGGRKRELRFLPVWLQLLLLSVVAGFLLFIYQAMETNELNPFGHTLSPAATPKTAGAP</sequence>
<keyword evidence="5" id="KW-0238">DNA-binding</keyword>